<sequence>MERVNAICRHQLWRDSVREIARLERDRQFCRHDLVHFLDVARLAYIENLERGLGIDKELIYAAALLHDIGRHLQYTQNIPHDRASAQLAEVILADCGFSQAERAAVEDAILQHRGRQDRQREGLAGLLYEADKASRACLFCPAEPECNWSPEKKNMTIKK</sequence>
<evidence type="ECO:0000313" key="2">
    <source>
        <dbReference type="EMBL" id="MBC5716791.1"/>
    </source>
</evidence>
<accession>A0A8J6M5C3</accession>
<dbReference type="Pfam" id="PF01966">
    <property type="entry name" value="HD"/>
    <property type="match status" value="1"/>
</dbReference>
<dbReference type="NCBIfam" id="TIGR00277">
    <property type="entry name" value="HDIG"/>
    <property type="match status" value="1"/>
</dbReference>
<dbReference type="Gene3D" id="1.10.3210.10">
    <property type="entry name" value="Hypothetical protein af1432"/>
    <property type="match status" value="1"/>
</dbReference>
<dbReference type="PROSITE" id="PS51831">
    <property type="entry name" value="HD"/>
    <property type="match status" value="1"/>
</dbReference>
<keyword evidence="3" id="KW-1185">Reference proteome</keyword>
<gene>
    <name evidence="2" type="ORF">H8S55_05560</name>
</gene>
<evidence type="ECO:0000259" key="1">
    <source>
        <dbReference type="PROSITE" id="PS51831"/>
    </source>
</evidence>
<dbReference type="InterPro" id="IPR006674">
    <property type="entry name" value="HD_domain"/>
</dbReference>
<name>A0A8J6M5C3_9FIRM</name>
<dbReference type="CDD" id="cd00077">
    <property type="entry name" value="HDc"/>
    <property type="match status" value="1"/>
</dbReference>
<dbReference type="SUPFAM" id="SSF109604">
    <property type="entry name" value="HD-domain/PDEase-like"/>
    <property type="match status" value="1"/>
</dbReference>
<organism evidence="2 3">
    <name type="scientific">Flintibacter faecis</name>
    <dbReference type="NCBI Taxonomy" id="2763047"/>
    <lineage>
        <taxon>Bacteria</taxon>
        <taxon>Bacillati</taxon>
        <taxon>Bacillota</taxon>
        <taxon>Clostridia</taxon>
        <taxon>Eubacteriales</taxon>
        <taxon>Flintibacter</taxon>
    </lineage>
</organism>
<comment type="caution">
    <text evidence="2">The sequence shown here is derived from an EMBL/GenBank/DDBJ whole genome shotgun (WGS) entry which is preliminary data.</text>
</comment>
<dbReference type="SMART" id="SM00471">
    <property type="entry name" value="HDc"/>
    <property type="match status" value="1"/>
</dbReference>
<dbReference type="InterPro" id="IPR003607">
    <property type="entry name" value="HD/PDEase_dom"/>
</dbReference>
<protein>
    <submittedName>
        <fullName evidence="2">HD domain-containing protein</fullName>
    </submittedName>
</protein>
<dbReference type="AlphaFoldDB" id="A0A8J6M5C3"/>
<dbReference type="Proteomes" id="UP000602260">
    <property type="component" value="Unassembled WGS sequence"/>
</dbReference>
<reference evidence="2" key="1">
    <citation type="submission" date="2020-08" db="EMBL/GenBank/DDBJ databases">
        <title>Genome public.</title>
        <authorList>
            <person name="Liu C."/>
            <person name="Sun Q."/>
        </authorList>
    </citation>
    <scope>NUCLEOTIDE SEQUENCE</scope>
    <source>
        <strain evidence="2">BX5</strain>
    </source>
</reference>
<dbReference type="EMBL" id="JACOPN010000003">
    <property type="protein sequence ID" value="MBC5716791.1"/>
    <property type="molecule type" value="Genomic_DNA"/>
</dbReference>
<proteinExistence type="predicted"/>
<feature type="domain" description="HD" evidence="1">
    <location>
        <begin position="33"/>
        <end position="137"/>
    </location>
</feature>
<dbReference type="InterPro" id="IPR006675">
    <property type="entry name" value="HDIG_dom"/>
</dbReference>
<evidence type="ECO:0000313" key="3">
    <source>
        <dbReference type="Proteomes" id="UP000602260"/>
    </source>
</evidence>
<dbReference type="RefSeq" id="WP_186878139.1">
    <property type="nucleotide sequence ID" value="NZ_JACOPN010000003.1"/>
</dbReference>